<evidence type="ECO:0000259" key="4">
    <source>
        <dbReference type="PROSITE" id="PS50994"/>
    </source>
</evidence>
<dbReference type="GO" id="GO:0005634">
    <property type="term" value="C:nucleus"/>
    <property type="evidence" value="ECO:0007669"/>
    <property type="project" value="UniProtKB-ARBA"/>
</dbReference>
<dbReference type="PANTHER" id="PTHR11439">
    <property type="entry name" value="GAG-POL-RELATED RETROTRANSPOSON"/>
    <property type="match status" value="1"/>
</dbReference>
<keyword evidence="1" id="KW-0645">Protease</keyword>
<keyword evidence="2" id="KW-0694">RNA-binding</keyword>
<dbReference type="InterPro" id="IPR012337">
    <property type="entry name" value="RNaseH-like_sf"/>
</dbReference>
<dbReference type="Pfam" id="PF22936">
    <property type="entry name" value="Pol_BBD"/>
    <property type="match status" value="1"/>
</dbReference>
<evidence type="ECO:0000256" key="1">
    <source>
        <dbReference type="ARBA" id="ARBA00022750"/>
    </source>
</evidence>
<dbReference type="Pfam" id="PF07727">
    <property type="entry name" value="RVT_2"/>
    <property type="match status" value="1"/>
</dbReference>
<dbReference type="GO" id="GO:0015074">
    <property type="term" value="P:DNA integration"/>
    <property type="evidence" value="ECO:0007669"/>
    <property type="project" value="InterPro"/>
</dbReference>
<dbReference type="PANTHER" id="PTHR11439:SF483">
    <property type="entry name" value="PEPTIDE SYNTHASE GLIP-LIKE, PUTATIVE (AFU_ORTHOLOGUE AFUA_3G12920)-RELATED"/>
    <property type="match status" value="1"/>
</dbReference>
<dbReference type="InterPro" id="IPR054722">
    <property type="entry name" value="PolX-like_BBD"/>
</dbReference>
<dbReference type="InterPro" id="IPR001584">
    <property type="entry name" value="Integrase_cat-core"/>
</dbReference>
<feature type="compositionally biased region" description="Pro residues" evidence="3">
    <location>
        <begin position="462"/>
        <end position="475"/>
    </location>
</feature>
<gene>
    <name evidence="5" type="ORF">FRX48_05161</name>
</gene>
<dbReference type="InterPro" id="IPR036397">
    <property type="entry name" value="RNaseH_sf"/>
</dbReference>
<accession>A0A5M8PMT3</accession>
<feature type="domain" description="Integrase catalytic" evidence="4">
    <location>
        <begin position="228"/>
        <end position="333"/>
    </location>
</feature>
<dbReference type="OrthoDB" id="4496038at2759"/>
<reference evidence="5 6" key="1">
    <citation type="submission" date="2019-09" db="EMBL/GenBank/DDBJ databases">
        <title>The hologenome of the rock-dwelling lichen Lasallia pustulata.</title>
        <authorList>
            <person name="Greshake Tzovaras B."/>
            <person name="Segers F."/>
            <person name="Bicker A."/>
            <person name="Dal Grande F."/>
            <person name="Otte J."/>
            <person name="Hankeln T."/>
            <person name="Schmitt I."/>
            <person name="Ebersberger I."/>
        </authorList>
    </citation>
    <scope>NUCLEOTIDE SEQUENCE [LARGE SCALE GENOMIC DNA]</scope>
    <source>
        <strain evidence="5">A1-1</strain>
    </source>
</reference>
<evidence type="ECO:0000313" key="6">
    <source>
        <dbReference type="Proteomes" id="UP000324767"/>
    </source>
</evidence>
<dbReference type="InterPro" id="IPR043502">
    <property type="entry name" value="DNA/RNA_pol_sf"/>
</dbReference>
<comment type="caution">
    <text evidence="5">The sequence shown here is derived from an EMBL/GenBank/DDBJ whole genome shotgun (WGS) entry which is preliminary data.</text>
</comment>
<dbReference type="SUPFAM" id="SSF56672">
    <property type="entry name" value="DNA/RNA polymerases"/>
    <property type="match status" value="1"/>
</dbReference>
<dbReference type="Gene3D" id="3.30.420.10">
    <property type="entry name" value="Ribonuclease H-like superfamily/Ribonuclease H"/>
    <property type="match status" value="1"/>
</dbReference>
<dbReference type="InterPro" id="IPR013103">
    <property type="entry name" value="RVT_2"/>
</dbReference>
<evidence type="ECO:0000256" key="3">
    <source>
        <dbReference type="SAM" id="MobiDB-lite"/>
    </source>
</evidence>
<dbReference type="AlphaFoldDB" id="A0A5M8PMT3"/>
<dbReference type="EMBL" id="VXIT01000008">
    <property type="protein sequence ID" value="KAA6410851.1"/>
    <property type="molecule type" value="Genomic_DNA"/>
</dbReference>
<keyword evidence="1" id="KW-0378">Hydrolase</keyword>
<evidence type="ECO:0000256" key="2">
    <source>
        <dbReference type="ARBA" id="ARBA00022884"/>
    </source>
</evidence>
<dbReference type="GO" id="GO:0004190">
    <property type="term" value="F:aspartic-type endopeptidase activity"/>
    <property type="evidence" value="ECO:0007669"/>
    <property type="project" value="UniProtKB-KW"/>
</dbReference>
<feature type="region of interest" description="Disordered" evidence="3">
    <location>
        <begin position="450"/>
        <end position="479"/>
    </location>
</feature>
<sequence>MESKDEKKNRSVFVCARSAKLANAKDPEWYLDSEALEYMTYDLTAFTTPFSQSNEDIYLADGSKIRASGHGTITLDVHIDGVNQKVDIKDVYYCPELESNLLLLGSFEAKGYSFLRKNGYLRVLDDCEVALEGARSGNLYCVTLSNVPATQYMVKGNLMHTSFKMAIKPDLELWHQCLSHLNTADIQKLATMATGIDSKVLGGYHFHSDLAGGGKTLTTYGGSHDFLIIVDDAICYRWFIPMAKKNQTQVEIKQFIPMESIQAELSAPYNQSQNGVSERLIQIIVKKAQTNLLAAGLPAKLWAEAINFVTYVLNRSPTSVLAVTLYEVLEKNKLDLEMLHVFGCDAYVFDEKSKVAGKMAARTWKGMLLGYKGTNQYRIWDPINSKDSLLTEAVGASNSFGIDVTELILTEISLKKGVNSVLHTISGSKQQVAVTANTIEEDTQRLLSYQQQLQQPQETSGPPAPQFSTTPPPSPSKKVLKGKWVYKEKELPMGAIKHKARWVVKGYEQIKGINYDETFASVVKTATVKHVEQMDVVTAFLYGTIDGVIYVVQPTGFEVDGIVCLLNKALYGLKQSPRIWQETVKAFYESIGYTQSEFDYGLYCDLKKSTYVAIYIDNKVLFGPNVAYINKVKEALLKSFKMTNVGPRKQFLGMEISRTPAEYTVKITQAGSIIFRENCKIASTPMDPGVILIPDIAYAVSKLGHFNHRPTSEHWKALKRVLRYLAGMQEHGVTFGRNNSNPGLIGWTDSSYGNNPDDSRSMSGYILLLNGGPVSWASSKQQSTALSTCEAKYMAQCFSATEAVWLRGLLDELGIPCNAPTMIHADNQGVLTLSKNPKYHKKSKHIHVRYHYTRKLIATGVIELKWLLTAEIKADGLIKALLLSKFKQFIGLIGLQDAI</sequence>
<organism evidence="5 6">
    <name type="scientific">Lasallia pustulata</name>
    <dbReference type="NCBI Taxonomy" id="136370"/>
    <lineage>
        <taxon>Eukaryota</taxon>
        <taxon>Fungi</taxon>
        <taxon>Dikarya</taxon>
        <taxon>Ascomycota</taxon>
        <taxon>Pezizomycotina</taxon>
        <taxon>Lecanoromycetes</taxon>
        <taxon>OSLEUM clade</taxon>
        <taxon>Umbilicariomycetidae</taxon>
        <taxon>Umbilicariales</taxon>
        <taxon>Umbilicariaceae</taxon>
        <taxon>Lasallia</taxon>
    </lineage>
</organism>
<proteinExistence type="predicted"/>
<protein>
    <submittedName>
        <fullName evidence="5">Retrovirus-related Pol poly from transposon TNT 1-94</fullName>
    </submittedName>
</protein>
<dbReference type="PROSITE" id="PS50994">
    <property type="entry name" value="INTEGRASE"/>
    <property type="match status" value="1"/>
</dbReference>
<evidence type="ECO:0000313" key="5">
    <source>
        <dbReference type="EMBL" id="KAA6410851.1"/>
    </source>
</evidence>
<dbReference type="CDD" id="cd09272">
    <property type="entry name" value="RNase_HI_RT_Ty1"/>
    <property type="match status" value="1"/>
</dbReference>
<dbReference type="Proteomes" id="UP000324767">
    <property type="component" value="Unassembled WGS sequence"/>
</dbReference>
<dbReference type="SUPFAM" id="SSF53098">
    <property type="entry name" value="Ribonuclease H-like"/>
    <property type="match status" value="1"/>
</dbReference>
<keyword evidence="1" id="KW-0064">Aspartyl protease</keyword>
<dbReference type="GO" id="GO:0003723">
    <property type="term" value="F:RNA binding"/>
    <property type="evidence" value="ECO:0007669"/>
    <property type="project" value="UniProtKB-KW"/>
</dbReference>
<name>A0A5M8PMT3_9LECA</name>